<comment type="caution">
    <text evidence="1">The sequence shown here is derived from an EMBL/GenBank/DDBJ whole genome shotgun (WGS) entry which is preliminary data.</text>
</comment>
<dbReference type="RefSeq" id="WP_279929233.1">
    <property type="nucleotide sequence ID" value="NZ_JARWBG010000019.1"/>
</dbReference>
<gene>
    <name evidence="1" type="ORF">QCN29_17965</name>
</gene>
<accession>A0ABT6HQL9</accession>
<evidence type="ECO:0000313" key="2">
    <source>
        <dbReference type="Proteomes" id="UP001223144"/>
    </source>
</evidence>
<keyword evidence="2" id="KW-1185">Reference proteome</keyword>
<dbReference type="EMBL" id="JARWBG010000019">
    <property type="protein sequence ID" value="MDH2390640.1"/>
    <property type="molecule type" value="Genomic_DNA"/>
</dbReference>
<reference evidence="1 2" key="1">
    <citation type="submission" date="2023-04" db="EMBL/GenBank/DDBJ databases">
        <title>Streptomyces chengmaiensis sp. nov. isolated from the stem of mangrove plant in Hainan.</title>
        <authorList>
            <person name="Huang X."/>
            <person name="Zhou S."/>
            <person name="Chu X."/>
            <person name="Xie Y."/>
            <person name="Lin Y."/>
        </authorList>
    </citation>
    <scope>NUCLEOTIDE SEQUENCE [LARGE SCALE GENOMIC DNA]</scope>
    <source>
        <strain evidence="1 2">HNM0663</strain>
    </source>
</reference>
<sequence length="51" mass="5375">MSELGLLGRNCPHCDQPVTIVALLATQEAARPTITNRVTDSPAQTPPVSFG</sequence>
<name>A0ABT6HQL9_9ACTN</name>
<evidence type="ECO:0000313" key="1">
    <source>
        <dbReference type="EMBL" id="MDH2390640.1"/>
    </source>
</evidence>
<dbReference type="Proteomes" id="UP001223144">
    <property type="component" value="Unassembled WGS sequence"/>
</dbReference>
<protein>
    <submittedName>
        <fullName evidence="1">Uncharacterized protein</fullName>
    </submittedName>
</protein>
<proteinExistence type="predicted"/>
<organism evidence="1 2">
    <name type="scientific">Streptomyces chengmaiensis</name>
    <dbReference type="NCBI Taxonomy" id="3040919"/>
    <lineage>
        <taxon>Bacteria</taxon>
        <taxon>Bacillati</taxon>
        <taxon>Actinomycetota</taxon>
        <taxon>Actinomycetes</taxon>
        <taxon>Kitasatosporales</taxon>
        <taxon>Streptomycetaceae</taxon>
        <taxon>Streptomyces</taxon>
    </lineage>
</organism>